<sequence length="69" mass="7650">MNPRAKILAILIAKPGKAKELAASLRGIVAPNRQEPGNLRWDIWEEAGAPDRFILDELYTDETAVAAHR</sequence>
<feature type="domain" description="ABM" evidence="1">
    <location>
        <begin position="5"/>
        <end position="69"/>
    </location>
</feature>
<protein>
    <submittedName>
        <fullName evidence="2">Antibiotic biosynthesis monooxygenase</fullName>
    </submittedName>
</protein>
<dbReference type="InterPro" id="IPR011008">
    <property type="entry name" value="Dimeric_a/b-barrel"/>
</dbReference>
<reference evidence="2 3" key="2">
    <citation type="submission" date="2019-08" db="EMBL/GenBank/DDBJ databases">
        <authorList>
            <person name="Brilhante M."/>
            <person name="Perreten V."/>
        </authorList>
    </citation>
    <scope>NUCLEOTIDE SEQUENCE [LARGE SCALE GENOMIC DNA]</scope>
    <source>
        <strain evidence="2 3">MCP106</strain>
    </source>
</reference>
<dbReference type="AlphaFoldDB" id="A0A5D3GC46"/>
<reference evidence="2 3" key="1">
    <citation type="submission" date="2019-08" db="EMBL/GenBank/DDBJ databases">
        <title>Subclass B2 metallo-beta lactamase from Pseudomonas synxantha.</title>
        <authorList>
            <person name="Poirel L."/>
            <person name="Palmieri M."/>
            <person name="Masseron A."/>
            <person name="Perreten V."/>
            <person name="Nordman P."/>
        </authorList>
    </citation>
    <scope>NUCLEOTIDE SEQUENCE [LARGE SCALE GENOMIC DNA]</scope>
    <source>
        <strain evidence="2 3">MCP106</strain>
    </source>
</reference>
<dbReference type="GO" id="GO:0004497">
    <property type="term" value="F:monooxygenase activity"/>
    <property type="evidence" value="ECO:0007669"/>
    <property type="project" value="UniProtKB-KW"/>
</dbReference>
<proteinExistence type="predicted"/>
<evidence type="ECO:0000259" key="1">
    <source>
        <dbReference type="PROSITE" id="PS51725"/>
    </source>
</evidence>
<evidence type="ECO:0000313" key="2">
    <source>
        <dbReference type="EMBL" id="TYK57864.1"/>
    </source>
</evidence>
<dbReference type="RefSeq" id="WP_148853256.1">
    <property type="nucleotide sequence ID" value="NZ_VSRO01000005.1"/>
</dbReference>
<accession>A0A5D3GC46</accession>
<organism evidence="2 3">
    <name type="scientific">Pseudomonas synxantha</name>
    <dbReference type="NCBI Taxonomy" id="47883"/>
    <lineage>
        <taxon>Bacteria</taxon>
        <taxon>Pseudomonadati</taxon>
        <taxon>Pseudomonadota</taxon>
        <taxon>Gammaproteobacteria</taxon>
        <taxon>Pseudomonadales</taxon>
        <taxon>Pseudomonadaceae</taxon>
        <taxon>Pseudomonas</taxon>
    </lineage>
</organism>
<evidence type="ECO:0000313" key="3">
    <source>
        <dbReference type="Proteomes" id="UP000324029"/>
    </source>
</evidence>
<dbReference type="PROSITE" id="PS51725">
    <property type="entry name" value="ABM"/>
    <property type="match status" value="1"/>
</dbReference>
<dbReference type="InterPro" id="IPR007138">
    <property type="entry name" value="ABM_dom"/>
</dbReference>
<dbReference type="Proteomes" id="UP000324029">
    <property type="component" value="Unassembled WGS sequence"/>
</dbReference>
<name>A0A5D3GC46_9PSED</name>
<comment type="caution">
    <text evidence="2">The sequence shown here is derived from an EMBL/GenBank/DDBJ whole genome shotgun (WGS) entry which is preliminary data.</text>
</comment>
<keyword evidence="2" id="KW-0560">Oxidoreductase</keyword>
<gene>
    <name evidence="2" type="ORF">FXO26_11405</name>
</gene>
<dbReference type="Pfam" id="PF03992">
    <property type="entry name" value="ABM"/>
    <property type="match status" value="1"/>
</dbReference>
<dbReference type="Gene3D" id="3.30.70.100">
    <property type="match status" value="1"/>
</dbReference>
<dbReference type="SUPFAM" id="SSF54909">
    <property type="entry name" value="Dimeric alpha+beta barrel"/>
    <property type="match status" value="1"/>
</dbReference>
<keyword evidence="2" id="KW-0503">Monooxygenase</keyword>
<dbReference type="EMBL" id="VSRO01000005">
    <property type="protein sequence ID" value="TYK57864.1"/>
    <property type="molecule type" value="Genomic_DNA"/>
</dbReference>